<reference evidence="2 4" key="2">
    <citation type="journal article" date="2013" name="Nature">
        <title>Insights into bilaterian evolution from three spiralian genomes.</title>
        <authorList>
            <person name="Simakov O."/>
            <person name="Marletaz F."/>
            <person name="Cho S.J."/>
            <person name="Edsinger-Gonzales E."/>
            <person name="Havlak P."/>
            <person name="Hellsten U."/>
            <person name="Kuo D.H."/>
            <person name="Larsson T."/>
            <person name="Lv J."/>
            <person name="Arendt D."/>
            <person name="Savage R."/>
            <person name="Osoegawa K."/>
            <person name="de Jong P."/>
            <person name="Grimwood J."/>
            <person name="Chapman J.A."/>
            <person name="Shapiro H."/>
            <person name="Aerts A."/>
            <person name="Otillar R.P."/>
            <person name="Terry A.Y."/>
            <person name="Boore J.L."/>
            <person name="Grigoriev I.V."/>
            <person name="Lindberg D.R."/>
            <person name="Seaver E.C."/>
            <person name="Weisblat D.A."/>
            <person name="Putnam N.H."/>
            <person name="Rokhsar D.S."/>
        </authorList>
    </citation>
    <scope>NUCLEOTIDE SEQUENCE</scope>
</reference>
<protein>
    <submittedName>
        <fullName evidence="2 3">Uncharacterized protein</fullName>
    </submittedName>
</protein>
<dbReference type="EMBL" id="KB096134">
    <property type="protein sequence ID" value="ESO07992.1"/>
    <property type="molecule type" value="Genomic_DNA"/>
</dbReference>
<dbReference type="InParanoid" id="T1F293"/>
<evidence type="ECO:0000313" key="2">
    <source>
        <dbReference type="EMBL" id="ESO07992.1"/>
    </source>
</evidence>
<gene>
    <name evidence="3" type="primary">20202943</name>
    <name evidence="2" type="ORF">HELRODRAFT_169710</name>
</gene>
<sequence>MDPDKLASSLTELVKKFVLSFCQVNVEYSERLDVFGSIHVRCDDCDVVAFVLNERCYRNEGDGNSKKSSNAHQSQTIKKEVVNNEDNPADKHKNLSSSFYTESNKIKQESNMDDSYNNSNNYENPDVKYTNNINNSNDDIIDINDEEDDVRDEDDNNDVSGDYNDDNDNVSANYIDSFMEAETQEYSSATNNVSNNYSGRFSRSFQMKNVKRLPQARPTRINPSKKIKTEPTNNYKSYSLFRQQQQESSFSQSASFSESQNDGNNSEYMYAYQPYNNNNDNSNISYNVKKRRRNANSLVPGPGMVNGQAGLDDNYFQASYSHRVKFHNISNGGGVSGAKNRNKSNLGSSDVGAGYGGDGYADDGDGGADGYS</sequence>
<name>T1F293_HELRO</name>
<evidence type="ECO:0000313" key="3">
    <source>
        <dbReference type="EnsemblMetazoa" id="HelroP169710"/>
    </source>
</evidence>
<feature type="region of interest" description="Disordered" evidence="1">
    <location>
        <begin position="329"/>
        <end position="372"/>
    </location>
</feature>
<feature type="region of interest" description="Disordered" evidence="1">
    <location>
        <begin position="206"/>
        <end position="267"/>
    </location>
</feature>
<dbReference type="KEGG" id="hro:HELRODRAFT_169710"/>
<dbReference type="EnsemblMetazoa" id="HelroT169710">
    <property type="protein sequence ID" value="HelroP169710"/>
    <property type="gene ID" value="HelroG169710"/>
</dbReference>
<dbReference type="HOGENOM" id="CLU_744485_0_0_1"/>
<evidence type="ECO:0000313" key="4">
    <source>
        <dbReference type="Proteomes" id="UP000015101"/>
    </source>
</evidence>
<dbReference type="Proteomes" id="UP000015101">
    <property type="component" value="Unassembled WGS sequence"/>
</dbReference>
<reference evidence="3" key="3">
    <citation type="submission" date="2015-06" db="UniProtKB">
        <authorList>
            <consortium name="EnsemblMetazoa"/>
        </authorList>
    </citation>
    <scope>IDENTIFICATION</scope>
</reference>
<dbReference type="OrthoDB" id="6735276at2759"/>
<proteinExistence type="predicted"/>
<feature type="compositionally biased region" description="Basic and acidic residues" evidence="1">
    <location>
        <begin position="77"/>
        <end position="93"/>
    </location>
</feature>
<accession>T1F293</accession>
<feature type="compositionally biased region" description="Low complexity" evidence="1">
    <location>
        <begin position="243"/>
        <end position="260"/>
    </location>
</feature>
<dbReference type="GeneID" id="20202943"/>
<organism evidence="3 4">
    <name type="scientific">Helobdella robusta</name>
    <name type="common">Californian leech</name>
    <dbReference type="NCBI Taxonomy" id="6412"/>
    <lineage>
        <taxon>Eukaryota</taxon>
        <taxon>Metazoa</taxon>
        <taxon>Spiralia</taxon>
        <taxon>Lophotrochozoa</taxon>
        <taxon>Annelida</taxon>
        <taxon>Clitellata</taxon>
        <taxon>Hirudinea</taxon>
        <taxon>Rhynchobdellida</taxon>
        <taxon>Glossiphoniidae</taxon>
        <taxon>Helobdella</taxon>
    </lineage>
</organism>
<feature type="compositionally biased region" description="Acidic residues" evidence="1">
    <location>
        <begin position="139"/>
        <end position="168"/>
    </location>
</feature>
<evidence type="ECO:0000256" key="1">
    <source>
        <dbReference type="SAM" id="MobiDB-lite"/>
    </source>
</evidence>
<keyword evidence="4" id="KW-1185">Reference proteome</keyword>
<feature type="compositionally biased region" description="Polar residues" evidence="1">
    <location>
        <begin position="66"/>
        <end position="76"/>
    </location>
</feature>
<feature type="compositionally biased region" description="Polar residues" evidence="1">
    <location>
        <begin position="230"/>
        <end position="242"/>
    </location>
</feature>
<dbReference type="AlphaFoldDB" id="T1F293"/>
<dbReference type="CTD" id="20202943"/>
<dbReference type="RefSeq" id="XP_009013781.1">
    <property type="nucleotide sequence ID" value="XM_009015533.1"/>
</dbReference>
<reference evidence="4" key="1">
    <citation type="submission" date="2012-12" db="EMBL/GenBank/DDBJ databases">
        <authorList>
            <person name="Hellsten U."/>
            <person name="Grimwood J."/>
            <person name="Chapman J.A."/>
            <person name="Shapiro H."/>
            <person name="Aerts A."/>
            <person name="Otillar R.P."/>
            <person name="Terry A.Y."/>
            <person name="Boore J.L."/>
            <person name="Simakov O."/>
            <person name="Marletaz F."/>
            <person name="Cho S.-J."/>
            <person name="Edsinger-Gonzales E."/>
            <person name="Havlak P."/>
            <person name="Kuo D.-H."/>
            <person name="Larsson T."/>
            <person name="Lv J."/>
            <person name="Arendt D."/>
            <person name="Savage R."/>
            <person name="Osoegawa K."/>
            <person name="de Jong P."/>
            <person name="Lindberg D.R."/>
            <person name="Seaver E.C."/>
            <person name="Weisblat D.A."/>
            <person name="Putnam N.H."/>
            <person name="Grigoriev I.V."/>
            <person name="Rokhsar D.S."/>
        </authorList>
    </citation>
    <scope>NUCLEOTIDE SEQUENCE</scope>
</reference>
<dbReference type="EMBL" id="AMQM01003359">
    <property type="status" value="NOT_ANNOTATED_CDS"/>
    <property type="molecule type" value="Genomic_DNA"/>
</dbReference>
<feature type="compositionally biased region" description="Low complexity" evidence="1">
    <location>
        <begin position="113"/>
        <end position="124"/>
    </location>
</feature>
<feature type="region of interest" description="Disordered" evidence="1">
    <location>
        <begin position="60"/>
        <end position="169"/>
    </location>
</feature>